<sequence length="589" mass="67049">MLIRFTQEEQQYLLEVAMGRKKPSLLITGGTVLNVYTGCLERKDIALAGRRIAYIGDLGQSGLDIDHTVEKLDLTGYVLVPGYIEPHAHPTQVYNPFTFVEKISTLGTTTVINDNLFFFSMWDLDEIFHLLEQLDQYPVKQFWWTRLDSQNYLVEEKKELFSLERVKEHLAHPLVVQAGELTDWPPLLAGDSNMLKWIYTTKRLGKRVEGHSPGASYRTLSRLAAAGVTADHESISVDEVWNRLQLGYMTTLRHSSIRPDLPTLIKGLLQKERVPWHRLMLTTDGATPLYFKEGFQDYVIRLTIEHGCDPIHAYQMVTINPANYYRLDEHIGGLAPGRLADINVLASLQEPTPVMVIAEGEMVAKGGVLTRSWNRMDWSKYRRTKWGSDWRLQECDLPLPPVRNHLAPTIEMINVVITKLSEEPLDVEEGWIKWRTEDDRLLVYLIDPAGKWISSAVLKGFGRGIDGLASSYNGSHDLLVIGRNRNAMVRAANHILEQGGGITWVQDGEIVFHLPLPINGYLSMDSVDQLIEQLEPFMNRLRAFGYAFSDPIYTFLFLSSTHLPQVRLTADGLLRVKEKKIVYPSIKRT</sequence>
<dbReference type="SUPFAM" id="SSF51338">
    <property type="entry name" value="Composite domain of metallo-dependent hydrolases"/>
    <property type="match status" value="1"/>
</dbReference>
<dbReference type="InterPro" id="IPR011059">
    <property type="entry name" value="Metal-dep_hydrolase_composite"/>
</dbReference>
<evidence type="ECO:0000313" key="7">
    <source>
        <dbReference type="EMBL" id="SFI59069.1"/>
    </source>
</evidence>
<comment type="catalytic activity">
    <reaction evidence="4">
        <text>adenine + H2O + H(+) = hypoxanthine + NH4(+)</text>
        <dbReference type="Rhea" id="RHEA:23688"/>
        <dbReference type="ChEBI" id="CHEBI:15377"/>
        <dbReference type="ChEBI" id="CHEBI:15378"/>
        <dbReference type="ChEBI" id="CHEBI:16708"/>
        <dbReference type="ChEBI" id="CHEBI:17368"/>
        <dbReference type="ChEBI" id="CHEBI:28938"/>
        <dbReference type="EC" id="3.5.4.2"/>
    </reaction>
</comment>
<accession>A0A1I3JFT5</accession>
<protein>
    <recommendedName>
        <fullName evidence="2">adenine deaminase</fullName>
        <ecNumber evidence="2">3.5.4.2</ecNumber>
    </recommendedName>
</protein>
<evidence type="ECO:0000256" key="3">
    <source>
        <dbReference type="ARBA" id="ARBA00022801"/>
    </source>
</evidence>
<dbReference type="Gene3D" id="2.30.40.10">
    <property type="entry name" value="Urease, subunit C, domain 1"/>
    <property type="match status" value="1"/>
</dbReference>
<evidence type="ECO:0000256" key="2">
    <source>
        <dbReference type="ARBA" id="ARBA00012782"/>
    </source>
</evidence>
<comment type="similarity">
    <text evidence="1">Belongs to the metallo-dependent hydrolases superfamily. Adenine deaminase family.</text>
</comment>
<dbReference type="STRING" id="46223.SAMN05421852_10159"/>
<dbReference type="AlphaFoldDB" id="A0A1I3JFT5"/>
<keyword evidence="8" id="KW-1185">Reference proteome</keyword>
<dbReference type="Gene3D" id="3.20.20.140">
    <property type="entry name" value="Metal-dependent hydrolases"/>
    <property type="match status" value="1"/>
</dbReference>
<name>A0A1I3JFT5_9BACL</name>
<dbReference type="EC" id="3.5.4.2" evidence="2"/>
<dbReference type="RefSeq" id="WP_093226984.1">
    <property type="nucleotide sequence ID" value="NZ_FORR01000001.1"/>
</dbReference>
<gene>
    <name evidence="7" type="ORF">SAMN05421852_10159</name>
</gene>
<evidence type="ECO:0000259" key="5">
    <source>
        <dbReference type="Pfam" id="PF01979"/>
    </source>
</evidence>
<dbReference type="Pfam" id="PF13382">
    <property type="entry name" value="Adenine_deam_C"/>
    <property type="match status" value="1"/>
</dbReference>
<dbReference type="InterPro" id="IPR026912">
    <property type="entry name" value="Adenine_deam_C"/>
</dbReference>
<dbReference type="OrthoDB" id="9775607at2"/>
<feature type="domain" description="Adenine deaminase C-terminal" evidence="6">
    <location>
        <begin position="416"/>
        <end position="579"/>
    </location>
</feature>
<dbReference type="EMBL" id="FORR01000001">
    <property type="protein sequence ID" value="SFI59069.1"/>
    <property type="molecule type" value="Genomic_DNA"/>
</dbReference>
<reference evidence="7 8" key="1">
    <citation type="submission" date="2016-10" db="EMBL/GenBank/DDBJ databases">
        <authorList>
            <person name="de Groot N.N."/>
        </authorList>
    </citation>
    <scope>NUCLEOTIDE SEQUENCE [LARGE SCALE GENOMIC DNA]</scope>
    <source>
        <strain evidence="7 8">DSM 44778</strain>
    </source>
</reference>
<evidence type="ECO:0000259" key="6">
    <source>
        <dbReference type="Pfam" id="PF13382"/>
    </source>
</evidence>
<dbReference type="GO" id="GO:0000034">
    <property type="term" value="F:adenine deaminase activity"/>
    <property type="evidence" value="ECO:0007669"/>
    <property type="project" value="UniProtKB-EC"/>
</dbReference>
<dbReference type="Proteomes" id="UP000199545">
    <property type="component" value="Unassembled WGS sequence"/>
</dbReference>
<evidence type="ECO:0000313" key="8">
    <source>
        <dbReference type="Proteomes" id="UP000199545"/>
    </source>
</evidence>
<evidence type="ECO:0000256" key="1">
    <source>
        <dbReference type="ARBA" id="ARBA00006773"/>
    </source>
</evidence>
<dbReference type="PANTHER" id="PTHR11113">
    <property type="entry name" value="N-ACETYLGLUCOSAMINE-6-PHOSPHATE DEACETYLASE"/>
    <property type="match status" value="1"/>
</dbReference>
<proteinExistence type="inferred from homology"/>
<dbReference type="PANTHER" id="PTHR11113:SF6">
    <property type="entry name" value="ADENINE DEAMINASE YERA-RELATED"/>
    <property type="match status" value="1"/>
</dbReference>
<dbReference type="SUPFAM" id="SSF51556">
    <property type="entry name" value="Metallo-dependent hydrolases"/>
    <property type="match status" value="1"/>
</dbReference>
<evidence type="ECO:0000256" key="4">
    <source>
        <dbReference type="ARBA" id="ARBA00047720"/>
    </source>
</evidence>
<dbReference type="InterPro" id="IPR006680">
    <property type="entry name" value="Amidohydro-rel"/>
</dbReference>
<feature type="domain" description="Amidohydrolase-related" evidence="5">
    <location>
        <begin position="78"/>
        <end position="363"/>
    </location>
</feature>
<dbReference type="Pfam" id="PF01979">
    <property type="entry name" value="Amidohydro_1"/>
    <property type="match status" value="1"/>
</dbReference>
<dbReference type="InterPro" id="IPR032466">
    <property type="entry name" value="Metal_Hydrolase"/>
</dbReference>
<keyword evidence="3" id="KW-0378">Hydrolase</keyword>
<organism evidence="7 8">
    <name type="scientific">Thermoflavimicrobium dichotomicum</name>
    <dbReference type="NCBI Taxonomy" id="46223"/>
    <lineage>
        <taxon>Bacteria</taxon>
        <taxon>Bacillati</taxon>
        <taxon>Bacillota</taxon>
        <taxon>Bacilli</taxon>
        <taxon>Bacillales</taxon>
        <taxon>Thermoactinomycetaceae</taxon>
        <taxon>Thermoflavimicrobium</taxon>
    </lineage>
</organism>